<dbReference type="Gene3D" id="3.10.180.10">
    <property type="entry name" value="2,3-Dihydroxybiphenyl 1,2-Dioxygenase, domain 1"/>
    <property type="match status" value="1"/>
</dbReference>
<reference evidence="3 4" key="1">
    <citation type="journal article" date="2019" name="Nat. Microbiol.">
        <title>Mediterranean grassland soil C-N compound turnover is dependent on rainfall and depth, and is mediated by genomically divergent microorganisms.</title>
        <authorList>
            <person name="Diamond S."/>
            <person name="Andeer P.F."/>
            <person name="Li Z."/>
            <person name="Crits-Christoph A."/>
            <person name="Burstein D."/>
            <person name="Anantharaman K."/>
            <person name="Lane K.R."/>
            <person name="Thomas B.C."/>
            <person name="Pan C."/>
            <person name="Northen T.R."/>
            <person name="Banfield J.F."/>
        </authorList>
    </citation>
    <scope>NUCLEOTIDE SEQUENCE [LARGE SCALE GENOMIC DNA]</scope>
    <source>
        <strain evidence="3">NP_4</strain>
    </source>
</reference>
<keyword evidence="1" id="KW-0479">Metal-binding</keyword>
<evidence type="ECO:0000313" key="3">
    <source>
        <dbReference type="EMBL" id="TMI97205.1"/>
    </source>
</evidence>
<dbReference type="GO" id="GO:0046872">
    <property type="term" value="F:metal ion binding"/>
    <property type="evidence" value="ECO:0007669"/>
    <property type="project" value="UniProtKB-KW"/>
</dbReference>
<dbReference type="GO" id="GO:0004462">
    <property type="term" value="F:lactoylglutathione lyase activity"/>
    <property type="evidence" value="ECO:0007669"/>
    <property type="project" value="InterPro"/>
</dbReference>
<dbReference type="Pfam" id="PF00903">
    <property type="entry name" value="Glyoxalase"/>
    <property type="match status" value="1"/>
</dbReference>
<evidence type="ECO:0000259" key="2">
    <source>
        <dbReference type="PROSITE" id="PS51819"/>
    </source>
</evidence>
<dbReference type="InterPro" id="IPR037523">
    <property type="entry name" value="VOC_core"/>
</dbReference>
<feature type="domain" description="VOC" evidence="2">
    <location>
        <begin position="16"/>
        <end position="138"/>
    </location>
</feature>
<dbReference type="GO" id="GO:0004493">
    <property type="term" value="F:methylmalonyl-CoA epimerase activity"/>
    <property type="evidence" value="ECO:0007669"/>
    <property type="project" value="TreeGrafter"/>
</dbReference>
<dbReference type="PROSITE" id="PS51819">
    <property type="entry name" value="VOC"/>
    <property type="match status" value="1"/>
</dbReference>
<organism evidence="3 4">
    <name type="scientific">Candidatus Segetimicrobium genomatis</name>
    <dbReference type="NCBI Taxonomy" id="2569760"/>
    <lineage>
        <taxon>Bacteria</taxon>
        <taxon>Bacillati</taxon>
        <taxon>Candidatus Sysuimicrobiota</taxon>
        <taxon>Candidatus Sysuimicrobiia</taxon>
        <taxon>Candidatus Sysuimicrobiales</taxon>
        <taxon>Candidatus Segetimicrobiaceae</taxon>
        <taxon>Candidatus Segetimicrobium</taxon>
    </lineage>
</organism>
<evidence type="ECO:0000313" key="4">
    <source>
        <dbReference type="Proteomes" id="UP000319353"/>
    </source>
</evidence>
<dbReference type="AlphaFoldDB" id="A0A537KN80"/>
<gene>
    <name evidence="3" type="ORF">E6H01_13380</name>
</gene>
<dbReference type="Proteomes" id="UP000319353">
    <property type="component" value="Unassembled WGS sequence"/>
</dbReference>
<comment type="caution">
    <text evidence="3">The sequence shown here is derived from an EMBL/GenBank/DDBJ whole genome shotgun (WGS) entry which is preliminary data.</text>
</comment>
<dbReference type="InterPro" id="IPR018146">
    <property type="entry name" value="Glyoxalase_1_CS"/>
</dbReference>
<proteinExistence type="predicted"/>
<dbReference type="SUPFAM" id="SSF54593">
    <property type="entry name" value="Glyoxalase/Bleomycin resistance protein/Dihydroxybiphenyl dioxygenase"/>
    <property type="match status" value="1"/>
</dbReference>
<dbReference type="EMBL" id="VBAL01000221">
    <property type="protein sequence ID" value="TMI97205.1"/>
    <property type="molecule type" value="Genomic_DNA"/>
</dbReference>
<dbReference type="PANTHER" id="PTHR43048:SF3">
    <property type="entry name" value="METHYLMALONYL-COA EPIMERASE, MITOCHONDRIAL"/>
    <property type="match status" value="1"/>
</dbReference>
<dbReference type="InterPro" id="IPR051785">
    <property type="entry name" value="MMCE/EMCE_epimerase"/>
</dbReference>
<evidence type="ECO:0000256" key="1">
    <source>
        <dbReference type="ARBA" id="ARBA00022723"/>
    </source>
</evidence>
<sequence length="168" mass="18989">MTTKGEIMATPIRTCKISHVLLHVSDIERSVKFYTDILGFKESDRNQLGMVFLRNGTDHHTFGLVPGPAHATLAPKDKYLTFHHMALEVNSIDDLFKARDFLTQHGIEFVFEGRRGAGCNVSLEFRDPDGYMIELTCEMEQIGWNESARPPSMHRPAKTLEEAVANQV</sequence>
<accession>A0A537KN80</accession>
<dbReference type="PROSITE" id="PS00934">
    <property type="entry name" value="GLYOXALASE_I_1"/>
    <property type="match status" value="1"/>
</dbReference>
<dbReference type="GO" id="GO:0046491">
    <property type="term" value="P:L-methylmalonyl-CoA metabolic process"/>
    <property type="evidence" value="ECO:0007669"/>
    <property type="project" value="TreeGrafter"/>
</dbReference>
<dbReference type="InterPro" id="IPR004360">
    <property type="entry name" value="Glyas_Fos-R_dOase_dom"/>
</dbReference>
<dbReference type="InterPro" id="IPR029068">
    <property type="entry name" value="Glyas_Bleomycin-R_OHBP_Dase"/>
</dbReference>
<protein>
    <recommendedName>
        <fullName evidence="2">VOC domain-containing protein</fullName>
    </recommendedName>
</protein>
<name>A0A537KN80_9BACT</name>
<dbReference type="PANTHER" id="PTHR43048">
    <property type="entry name" value="METHYLMALONYL-COA EPIMERASE"/>
    <property type="match status" value="1"/>
</dbReference>